<accession>A0A9D9N4V4</accession>
<reference evidence="3" key="1">
    <citation type="submission" date="2020-10" db="EMBL/GenBank/DDBJ databases">
        <authorList>
            <person name="Gilroy R."/>
        </authorList>
    </citation>
    <scope>NUCLEOTIDE SEQUENCE</scope>
    <source>
        <strain evidence="3">G3-3990</strain>
    </source>
</reference>
<keyword evidence="1" id="KW-0472">Membrane</keyword>
<feature type="transmembrane region" description="Helical" evidence="1">
    <location>
        <begin position="47"/>
        <end position="66"/>
    </location>
</feature>
<feature type="transmembrane region" description="Helical" evidence="1">
    <location>
        <begin position="9"/>
        <end position="27"/>
    </location>
</feature>
<dbReference type="AlphaFoldDB" id="A0A9D9N4V4"/>
<sequence>MKSITRNKYVYIIGIISILVAFLTHLPELIALSSSDSLFADMRIIDVISEVIFTLFSLLLLFALNIKIFRFNMGMVRIGWKQLALSFILTWILNSLLGKGFVLLHHYYNIPAIDALLHHYLHPLRDFLMTCIVVGSCYLIHMARRSQLVLQDNQNLRTENLLCQYETLKSQLNPHMLFNSLNTLYSLIRENPDKAQYYVQELSKVLRYTLQDNESHTVTLEEELAYAQSYIYLQKMRYEDNLNFDIQTDPSSLHKSLPPMAIQMLIENAIKHNEISNRKPLLISIHATDDQVIVSNHLQPRLTNDCSTQIGLDNLSKRYQLLFKRDIEVKAEDDFFTIKLPLI</sequence>
<feature type="domain" description="Signal transduction histidine kinase internal region" evidence="2">
    <location>
        <begin position="164"/>
        <end position="242"/>
    </location>
</feature>
<keyword evidence="3" id="KW-0418">Kinase</keyword>
<dbReference type="PANTHER" id="PTHR34220:SF7">
    <property type="entry name" value="SENSOR HISTIDINE KINASE YPDA"/>
    <property type="match status" value="1"/>
</dbReference>
<reference evidence="3" key="2">
    <citation type="journal article" date="2021" name="PeerJ">
        <title>Extensive microbial diversity within the chicken gut microbiome revealed by metagenomics and culture.</title>
        <authorList>
            <person name="Gilroy R."/>
            <person name="Ravi A."/>
            <person name="Getino M."/>
            <person name="Pursley I."/>
            <person name="Horton D.L."/>
            <person name="Alikhan N.F."/>
            <person name="Baker D."/>
            <person name="Gharbi K."/>
            <person name="Hall N."/>
            <person name="Watson M."/>
            <person name="Adriaenssens E.M."/>
            <person name="Foster-Nyarko E."/>
            <person name="Jarju S."/>
            <person name="Secka A."/>
            <person name="Antonio M."/>
            <person name="Oren A."/>
            <person name="Chaudhuri R.R."/>
            <person name="La Ragione R."/>
            <person name="Hildebrand F."/>
            <person name="Pallen M.J."/>
        </authorList>
    </citation>
    <scope>NUCLEOTIDE SEQUENCE</scope>
    <source>
        <strain evidence="3">G3-3990</strain>
    </source>
</reference>
<feature type="transmembrane region" description="Helical" evidence="1">
    <location>
        <begin position="87"/>
        <end position="108"/>
    </location>
</feature>
<dbReference type="PANTHER" id="PTHR34220">
    <property type="entry name" value="SENSOR HISTIDINE KINASE YPDA"/>
    <property type="match status" value="1"/>
</dbReference>
<protein>
    <submittedName>
        <fullName evidence="3">Histidine kinase</fullName>
    </submittedName>
</protein>
<dbReference type="InterPro" id="IPR050640">
    <property type="entry name" value="Bact_2-comp_sensor_kinase"/>
</dbReference>
<dbReference type="GO" id="GO:0016020">
    <property type="term" value="C:membrane"/>
    <property type="evidence" value="ECO:0007669"/>
    <property type="project" value="InterPro"/>
</dbReference>
<dbReference type="InterPro" id="IPR010559">
    <property type="entry name" value="Sig_transdc_His_kin_internal"/>
</dbReference>
<name>A0A9D9N4V4_9BACT</name>
<keyword evidence="1" id="KW-1133">Transmembrane helix</keyword>
<dbReference type="Pfam" id="PF06580">
    <property type="entry name" value="His_kinase"/>
    <property type="match status" value="1"/>
</dbReference>
<evidence type="ECO:0000259" key="2">
    <source>
        <dbReference type="Pfam" id="PF06580"/>
    </source>
</evidence>
<comment type="caution">
    <text evidence="3">The sequence shown here is derived from an EMBL/GenBank/DDBJ whole genome shotgun (WGS) entry which is preliminary data.</text>
</comment>
<evidence type="ECO:0000256" key="1">
    <source>
        <dbReference type="SAM" id="Phobius"/>
    </source>
</evidence>
<organism evidence="3 4">
    <name type="scientific">Candidatus Gallipaludibacter merdavium</name>
    <dbReference type="NCBI Taxonomy" id="2840839"/>
    <lineage>
        <taxon>Bacteria</taxon>
        <taxon>Pseudomonadati</taxon>
        <taxon>Bacteroidota</taxon>
        <taxon>Bacteroidia</taxon>
        <taxon>Bacteroidales</taxon>
        <taxon>Candidatus Gallipaludibacter</taxon>
    </lineage>
</organism>
<feature type="transmembrane region" description="Helical" evidence="1">
    <location>
        <begin position="120"/>
        <end position="140"/>
    </location>
</feature>
<keyword evidence="3" id="KW-0808">Transferase</keyword>
<evidence type="ECO:0000313" key="4">
    <source>
        <dbReference type="Proteomes" id="UP000823641"/>
    </source>
</evidence>
<keyword evidence="1" id="KW-0812">Transmembrane</keyword>
<dbReference type="Proteomes" id="UP000823641">
    <property type="component" value="Unassembled WGS sequence"/>
</dbReference>
<evidence type="ECO:0000313" key="3">
    <source>
        <dbReference type="EMBL" id="MBO8460278.1"/>
    </source>
</evidence>
<gene>
    <name evidence="3" type="ORF">IAA73_08105</name>
</gene>
<proteinExistence type="predicted"/>
<dbReference type="EMBL" id="JADIMG010000079">
    <property type="protein sequence ID" value="MBO8460278.1"/>
    <property type="molecule type" value="Genomic_DNA"/>
</dbReference>
<dbReference type="GO" id="GO:0000155">
    <property type="term" value="F:phosphorelay sensor kinase activity"/>
    <property type="evidence" value="ECO:0007669"/>
    <property type="project" value="InterPro"/>
</dbReference>